<evidence type="ECO:0000256" key="3">
    <source>
        <dbReference type="ARBA" id="ARBA00023125"/>
    </source>
</evidence>
<evidence type="ECO:0000259" key="6">
    <source>
        <dbReference type="PROSITE" id="PS51898"/>
    </source>
</evidence>
<dbReference type="InterPro" id="IPR050090">
    <property type="entry name" value="Tyrosine_recombinase_XerCD"/>
</dbReference>
<dbReference type="GO" id="GO:0006310">
    <property type="term" value="P:DNA recombination"/>
    <property type="evidence" value="ECO:0007669"/>
    <property type="project" value="UniProtKB-KW"/>
</dbReference>
<dbReference type="EMBL" id="NGLE01000001">
    <property type="protein sequence ID" value="OTO09824.1"/>
    <property type="molecule type" value="Genomic_DNA"/>
</dbReference>
<dbReference type="AlphaFoldDB" id="A0A242CHV1"/>
<dbReference type="InterPro" id="IPR044068">
    <property type="entry name" value="CB"/>
</dbReference>
<dbReference type="CDD" id="cd01189">
    <property type="entry name" value="INT_ICEBs1_C_like"/>
    <property type="match status" value="1"/>
</dbReference>
<dbReference type="PROSITE" id="PS51898">
    <property type="entry name" value="TYR_RECOMBINASE"/>
    <property type="match status" value="1"/>
</dbReference>
<dbReference type="PANTHER" id="PTHR30349:SF64">
    <property type="entry name" value="PROPHAGE INTEGRASE INTD-RELATED"/>
    <property type="match status" value="1"/>
</dbReference>
<dbReference type="InterPro" id="IPR011010">
    <property type="entry name" value="DNA_brk_join_enz"/>
</dbReference>
<dbReference type="Pfam" id="PF14659">
    <property type="entry name" value="Phage_int_SAM_3"/>
    <property type="match status" value="1"/>
</dbReference>
<sequence length="368" mass="42552">MAIGENIYKRKDGRWEGRYPKARRTDGSIHYGYVYGRTYRSVKEKLFEKKIETTVFYSKDKKEFYGTFQEWSHLWLTSIMAPRIKESTYASYKNKIELHVIPFLGNRALKKIVPADIEHLIKHLTETLSPSSVHVIFRIVKSCFYEAKERSYIYSNPCEGATLPKVQKEKVRALTRAEHKTIETICLQTKKGLPILIALETGMRIGEICALRWEDVDFDMDMIHVRRTKQRVSIPDEFGKKTQIIETAPKTINSNRFIPLSLKLKKALLKWKVESTSPFVIANGKHAIEPRTVSYRFDQIKQEIGVNDVSFHSLRHTFATRCVELGVNVAAISSLLGHSSIKLTLDTYTNSFIEENRLAIKKLDELTF</sequence>
<dbReference type="Pfam" id="PF00589">
    <property type="entry name" value="Phage_integrase"/>
    <property type="match status" value="1"/>
</dbReference>
<name>A0A242CHV1_9ENTE</name>
<reference evidence="8 10" key="2">
    <citation type="submission" date="2018-07" db="EMBL/GenBank/DDBJ databases">
        <title>The Genome Sequence of Enterococcus sp. DIV0659b.</title>
        <authorList>
            <consortium name="The Broad Institute Genomics Platform"/>
            <consortium name="The Broad Institute Genomic Center for Infectious Diseases"/>
            <person name="Earl A."/>
            <person name="Manson A."/>
            <person name="Schwartman J."/>
            <person name="Gilmore M."/>
            <person name="Abouelleil A."/>
            <person name="Cao P."/>
            <person name="Chapman S."/>
            <person name="Cusick C."/>
            <person name="Shea T."/>
            <person name="Young S."/>
            <person name="Neafsey D."/>
            <person name="Nusbaum C."/>
            <person name="Birren B."/>
        </authorList>
    </citation>
    <scope>NUCLEOTIDE SEQUENCE [LARGE SCALE GENOMIC DNA]</scope>
    <source>
        <strain evidence="8 10">4G2_DIV0659</strain>
    </source>
</reference>
<feature type="domain" description="Tyr recombinase" evidence="6">
    <location>
        <begin position="169"/>
        <end position="361"/>
    </location>
</feature>
<evidence type="ECO:0008006" key="11">
    <source>
        <dbReference type="Google" id="ProtNLM"/>
    </source>
</evidence>
<dbReference type="InterPro" id="IPR002104">
    <property type="entry name" value="Integrase_catalytic"/>
</dbReference>
<evidence type="ECO:0000259" key="7">
    <source>
        <dbReference type="PROSITE" id="PS51900"/>
    </source>
</evidence>
<dbReference type="InterPro" id="IPR004107">
    <property type="entry name" value="Integrase_SAM-like_N"/>
</dbReference>
<proteinExistence type="inferred from homology"/>
<keyword evidence="2" id="KW-0229">DNA integration</keyword>
<evidence type="ECO:0000313" key="10">
    <source>
        <dbReference type="Proteomes" id="UP000195139"/>
    </source>
</evidence>
<evidence type="ECO:0000256" key="4">
    <source>
        <dbReference type="ARBA" id="ARBA00023172"/>
    </source>
</evidence>
<evidence type="ECO:0000256" key="1">
    <source>
        <dbReference type="ARBA" id="ARBA00008857"/>
    </source>
</evidence>
<keyword evidence="10" id="KW-1185">Reference proteome</keyword>
<dbReference type="Gene3D" id="1.10.150.130">
    <property type="match status" value="1"/>
</dbReference>
<gene>
    <name evidence="9" type="ORF">A5880_000507</name>
    <name evidence="8" type="ORF">A5880_002609</name>
</gene>
<keyword evidence="4" id="KW-0233">DNA recombination</keyword>
<organism evidence="9">
    <name type="scientific">Candidatus Enterococcus mansonii</name>
    <dbReference type="NCBI Taxonomy" id="1834181"/>
    <lineage>
        <taxon>Bacteria</taxon>
        <taxon>Bacillati</taxon>
        <taxon>Bacillota</taxon>
        <taxon>Bacilli</taxon>
        <taxon>Lactobacillales</taxon>
        <taxon>Enterococcaceae</taxon>
        <taxon>Enterococcus</taxon>
    </lineage>
</organism>
<evidence type="ECO:0000256" key="2">
    <source>
        <dbReference type="ARBA" id="ARBA00022908"/>
    </source>
</evidence>
<evidence type="ECO:0000313" key="9">
    <source>
        <dbReference type="EMBL" id="OTO09824.1"/>
    </source>
</evidence>
<dbReference type="PANTHER" id="PTHR30349">
    <property type="entry name" value="PHAGE INTEGRASE-RELATED"/>
    <property type="match status" value="1"/>
</dbReference>
<keyword evidence="3 5" id="KW-0238">DNA-binding</keyword>
<dbReference type="SUPFAM" id="SSF56349">
    <property type="entry name" value="DNA breaking-rejoining enzymes"/>
    <property type="match status" value="1"/>
</dbReference>
<dbReference type="EMBL" id="NGLE02000001">
    <property type="protein sequence ID" value="MEI5995019.1"/>
    <property type="molecule type" value="Genomic_DNA"/>
</dbReference>
<evidence type="ECO:0000313" key="8">
    <source>
        <dbReference type="EMBL" id="MEI5995019.1"/>
    </source>
</evidence>
<dbReference type="STRING" id="1834181.A5880_000507"/>
<dbReference type="Gene3D" id="1.10.443.10">
    <property type="entry name" value="Intergrase catalytic core"/>
    <property type="match status" value="1"/>
</dbReference>
<evidence type="ECO:0000256" key="5">
    <source>
        <dbReference type="PROSITE-ProRule" id="PRU01248"/>
    </source>
</evidence>
<comment type="similarity">
    <text evidence="1">Belongs to the 'phage' integrase family.</text>
</comment>
<dbReference type="OrthoDB" id="9803188at2"/>
<reference evidence="9" key="1">
    <citation type="submission" date="2017-05" db="EMBL/GenBank/DDBJ databases">
        <title>The Genome Sequence of Enterococcus sp. 4G2_DIV0659.</title>
        <authorList>
            <consortium name="The Broad Institute Genomics Platform"/>
            <consortium name="The Broad Institute Genomic Center for Infectious Diseases"/>
            <person name="Earl A."/>
            <person name="Manson A."/>
            <person name="Schwartman J."/>
            <person name="Gilmore M."/>
            <person name="Abouelleil A."/>
            <person name="Cao P."/>
            <person name="Chapman S."/>
            <person name="Cusick C."/>
            <person name="Shea T."/>
            <person name="Young S."/>
            <person name="Neafsey D."/>
            <person name="Nusbaum C."/>
            <person name="Birren B."/>
        </authorList>
    </citation>
    <scope>NUCLEOTIDE SEQUENCE [LARGE SCALE GENOMIC DNA]</scope>
    <source>
        <strain evidence="9">4G2_DIV0659</strain>
    </source>
</reference>
<feature type="domain" description="Core-binding (CB)" evidence="7">
    <location>
        <begin position="66"/>
        <end position="148"/>
    </location>
</feature>
<accession>A0A242CHV1</accession>
<comment type="caution">
    <text evidence="9">The sequence shown here is derived from an EMBL/GenBank/DDBJ whole genome shotgun (WGS) entry which is preliminary data.</text>
</comment>
<dbReference type="GO" id="GO:0003677">
    <property type="term" value="F:DNA binding"/>
    <property type="evidence" value="ECO:0007669"/>
    <property type="project" value="UniProtKB-UniRule"/>
</dbReference>
<dbReference type="InterPro" id="IPR013762">
    <property type="entry name" value="Integrase-like_cat_sf"/>
</dbReference>
<dbReference type="RefSeq" id="WP_086330304.1">
    <property type="nucleotide sequence ID" value="NZ_NGLE02000001.1"/>
</dbReference>
<dbReference type="GO" id="GO:0015074">
    <property type="term" value="P:DNA integration"/>
    <property type="evidence" value="ECO:0007669"/>
    <property type="project" value="UniProtKB-KW"/>
</dbReference>
<dbReference type="InterPro" id="IPR010998">
    <property type="entry name" value="Integrase_recombinase_N"/>
</dbReference>
<dbReference type="Proteomes" id="UP000195139">
    <property type="component" value="Unassembled WGS sequence"/>
</dbReference>
<protein>
    <recommendedName>
        <fullName evidence="11">Tyr recombinase domain-containing protein</fullName>
    </recommendedName>
</protein>
<dbReference type="PROSITE" id="PS51900">
    <property type="entry name" value="CB"/>
    <property type="match status" value="1"/>
</dbReference>